<evidence type="ECO:0000256" key="3">
    <source>
        <dbReference type="SAM" id="SignalP"/>
    </source>
</evidence>
<dbReference type="Gene3D" id="1.20.1170.10">
    <property type="match status" value="1"/>
</dbReference>
<keyword evidence="5" id="KW-1185">Reference proteome</keyword>
<gene>
    <name evidence="4" type="ordered locus">Oweho_2310</name>
</gene>
<keyword evidence="2" id="KW-1133">Transmembrane helix</keyword>
<name>G8R5K8_OWEHD</name>
<feature type="coiled-coil region" evidence="1">
    <location>
        <begin position="158"/>
        <end position="200"/>
    </location>
</feature>
<evidence type="ECO:0000313" key="5">
    <source>
        <dbReference type="Proteomes" id="UP000005631"/>
    </source>
</evidence>
<dbReference type="KEGG" id="oho:Oweho_2310"/>
<dbReference type="HOGENOM" id="CLU_108467_0_0_10"/>
<dbReference type="eggNOG" id="ENOG502ZC2G">
    <property type="taxonomic scope" value="Bacteria"/>
</dbReference>
<dbReference type="SUPFAM" id="SSF58100">
    <property type="entry name" value="Bacterial hemolysins"/>
    <property type="match status" value="1"/>
</dbReference>
<accession>G8R5K8</accession>
<dbReference type="Proteomes" id="UP000005631">
    <property type="component" value="Chromosome"/>
</dbReference>
<organism evidence="4 5">
    <name type="scientific">Owenweeksia hongkongensis (strain DSM 17368 / CIP 108786 / JCM 12287 / NRRL B-23963 / UST20020801)</name>
    <dbReference type="NCBI Taxonomy" id="926562"/>
    <lineage>
        <taxon>Bacteria</taxon>
        <taxon>Pseudomonadati</taxon>
        <taxon>Bacteroidota</taxon>
        <taxon>Flavobacteriia</taxon>
        <taxon>Flavobacteriales</taxon>
        <taxon>Owenweeksiaceae</taxon>
        <taxon>Owenweeksia</taxon>
    </lineage>
</organism>
<keyword evidence="3" id="KW-0732">Signal</keyword>
<feature type="coiled-coil region" evidence="1">
    <location>
        <begin position="79"/>
        <end position="113"/>
    </location>
</feature>
<evidence type="ECO:0008006" key="6">
    <source>
        <dbReference type="Google" id="ProtNLM"/>
    </source>
</evidence>
<keyword evidence="1" id="KW-0175">Coiled coil</keyword>
<evidence type="ECO:0000256" key="1">
    <source>
        <dbReference type="SAM" id="Coils"/>
    </source>
</evidence>
<dbReference type="OrthoDB" id="981213at2"/>
<feature type="chain" id="PRO_5003515533" description="tRNA (Guanine-N1)-methyltransferase" evidence="3">
    <location>
        <begin position="22"/>
        <end position="200"/>
    </location>
</feature>
<feature type="signal peptide" evidence="3">
    <location>
        <begin position="1"/>
        <end position="21"/>
    </location>
</feature>
<dbReference type="AlphaFoldDB" id="G8R5K8"/>
<dbReference type="PATRIC" id="fig|926562.3.peg.2327"/>
<proteinExistence type="predicted"/>
<protein>
    <recommendedName>
        <fullName evidence="6">tRNA (Guanine-N1)-methyltransferase</fullName>
    </recommendedName>
</protein>
<keyword evidence="2" id="KW-0472">Membrane</keyword>
<sequence length="200" mass="22956">MKIRATLLLMASVLFINTGIAQETEEEKPSLDNGTLKSQYDYLIEESNDFQEYKVIKKVWVAKFEKNLNDSLEAFAQSKKEAQDLAKSQVQEINQLKAQLAHTKDSLNTVNEEKNSIALLGMPMEKSGYRTVMWSVIGVLVLLLLVFIFRFKSSNSASSLAKSNLNDVEEEFAEYKKRSLEREQKLRRELQDEINKQRGV</sequence>
<reference evidence="4 5" key="1">
    <citation type="journal article" date="2012" name="Stand. Genomic Sci.">
        <title>Genome sequence of the orange-pigmented seawater bacterium Owenweeksia hongkongensis type strain (UST20020801(T)).</title>
        <authorList>
            <person name="Riedel T."/>
            <person name="Held B."/>
            <person name="Nolan M."/>
            <person name="Lucas S."/>
            <person name="Lapidus A."/>
            <person name="Tice H."/>
            <person name="Del Rio T.G."/>
            <person name="Cheng J.F."/>
            <person name="Han C."/>
            <person name="Tapia R."/>
            <person name="Goodwin L.A."/>
            <person name="Pitluck S."/>
            <person name="Liolios K."/>
            <person name="Mavromatis K."/>
            <person name="Pagani I."/>
            <person name="Ivanova N."/>
            <person name="Mikhailova N."/>
            <person name="Pati A."/>
            <person name="Chen A."/>
            <person name="Palaniappan K."/>
            <person name="Rohde M."/>
            <person name="Tindall B.J."/>
            <person name="Detter J.C."/>
            <person name="Goker M."/>
            <person name="Woyke T."/>
            <person name="Bristow J."/>
            <person name="Eisen J.A."/>
            <person name="Markowitz V."/>
            <person name="Hugenholtz P."/>
            <person name="Klenk H.P."/>
            <person name="Kyrpides N.C."/>
        </authorList>
    </citation>
    <scope>NUCLEOTIDE SEQUENCE</scope>
    <source>
        <strain evidence="5">DSM 17368 / JCM 12287 / NRRL B-23963</strain>
    </source>
</reference>
<evidence type="ECO:0000256" key="2">
    <source>
        <dbReference type="SAM" id="Phobius"/>
    </source>
</evidence>
<evidence type="ECO:0000313" key="4">
    <source>
        <dbReference type="EMBL" id="AEV33282.1"/>
    </source>
</evidence>
<keyword evidence="2" id="KW-0812">Transmembrane</keyword>
<dbReference type="RefSeq" id="WP_014202631.1">
    <property type="nucleotide sequence ID" value="NC_016599.1"/>
</dbReference>
<dbReference type="STRING" id="926562.Oweho_2310"/>
<feature type="transmembrane region" description="Helical" evidence="2">
    <location>
        <begin position="132"/>
        <end position="151"/>
    </location>
</feature>
<dbReference type="EMBL" id="CP003156">
    <property type="protein sequence ID" value="AEV33282.1"/>
    <property type="molecule type" value="Genomic_DNA"/>
</dbReference>